<proteinExistence type="inferred from homology"/>
<sequence length="347" mass="36992">MPKLHPPATPHPGGVLAEMEPRLARVRARFDAELLSDLDCVNRLVDRVRRFRGKMLRPVLVLLAHDALLGGEATPGQAEAAEALAAVMEMVHMATLVHDDVLDDADARRGGATVNQLAGNEAAVMLGDVLISHSYHLCCGLGNPALARGVAAATNAVCEGELLQLSLRGDFRLGERTYLEVIARKTAALTEACCRLPARLLGVDEADPRVVALSGYGRKLGMAFQVVDDLLDLEGDPALVGKTLGLDLARGKLTLPVIRWLEGLPPDRREAAIGRLGDAGDAGVGRGGREAERLRREVLVSEGPALARERAAAMADTAADELRRALPAGEARDRLLDLASALLARRR</sequence>
<reference evidence="7 8" key="1">
    <citation type="submission" date="2012-02" db="EMBL/GenBank/DDBJ databases">
        <title>Complete genome sequence of Phycisphaera mikurensis NBRC 102666.</title>
        <authorList>
            <person name="Ankai A."/>
            <person name="Hosoyama A."/>
            <person name="Terui Y."/>
            <person name="Sekine M."/>
            <person name="Fukai R."/>
            <person name="Kato Y."/>
            <person name="Nakamura S."/>
            <person name="Yamada-Narita S."/>
            <person name="Kawakoshi A."/>
            <person name="Fukunaga Y."/>
            <person name="Yamazaki S."/>
            <person name="Fujita N."/>
        </authorList>
    </citation>
    <scope>NUCLEOTIDE SEQUENCE [LARGE SCALE GENOMIC DNA]</scope>
    <source>
        <strain evidence="8">NBRC 102666 / KCTC 22515 / FYK2301M01</strain>
    </source>
</reference>
<dbReference type="PROSITE" id="PS00723">
    <property type="entry name" value="POLYPRENYL_SYNTHASE_1"/>
    <property type="match status" value="1"/>
</dbReference>
<dbReference type="GO" id="GO:0008299">
    <property type="term" value="P:isoprenoid biosynthetic process"/>
    <property type="evidence" value="ECO:0007669"/>
    <property type="project" value="InterPro"/>
</dbReference>
<evidence type="ECO:0000256" key="2">
    <source>
        <dbReference type="ARBA" id="ARBA00006706"/>
    </source>
</evidence>
<dbReference type="InterPro" id="IPR000092">
    <property type="entry name" value="Polyprenyl_synt"/>
</dbReference>
<dbReference type="CDD" id="cd00685">
    <property type="entry name" value="Trans_IPPS_HT"/>
    <property type="match status" value="1"/>
</dbReference>
<dbReference type="GO" id="GO:0004659">
    <property type="term" value="F:prenyltransferase activity"/>
    <property type="evidence" value="ECO:0007669"/>
    <property type="project" value="InterPro"/>
</dbReference>
<name>I0IGH2_PHYMF</name>
<dbReference type="SFLD" id="SFLDS00005">
    <property type="entry name" value="Isoprenoid_Synthase_Type_I"/>
    <property type="match status" value="1"/>
</dbReference>
<gene>
    <name evidence="7" type="ordered locus">PSMK_22010</name>
</gene>
<dbReference type="RefSeq" id="WP_014437578.1">
    <property type="nucleotide sequence ID" value="NC_017080.1"/>
</dbReference>
<dbReference type="Pfam" id="PF00348">
    <property type="entry name" value="polyprenyl_synt"/>
    <property type="match status" value="1"/>
</dbReference>
<keyword evidence="3 6" id="KW-0808">Transferase</keyword>
<dbReference type="EC" id="2.5.1.-" evidence="7"/>
<dbReference type="Proteomes" id="UP000007881">
    <property type="component" value="Chromosome"/>
</dbReference>
<evidence type="ECO:0000313" key="7">
    <source>
        <dbReference type="EMBL" id="BAM04360.1"/>
    </source>
</evidence>
<evidence type="ECO:0000256" key="3">
    <source>
        <dbReference type="ARBA" id="ARBA00022679"/>
    </source>
</evidence>
<dbReference type="SUPFAM" id="SSF48576">
    <property type="entry name" value="Terpenoid synthases"/>
    <property type="match status" value="1"/>
</dbReference>
<evidence type="ECO:0000256" key="5">
    <source>
        <dbReference type="ARBA" id="ARBA00022842"/>
    </source>
</evidence>
<dbReference type="InterPro" id="IPR008949">
    <property type="entry name" value="Isoprenoid_synthase_dom_sf"/>
</dbReference>
<dbReference type="HOGENOM" id="CLU_014015_2_1_0"/>
<dbReference type="eggNOG" id="COG0142">
    <property type="taxonomic scope" value="Bacteria"/>
</dbReference>
<evidence type="ECO:0000313" key="8">
    <source>
        <dbReference type="Proteomes" id="UP000007881"/>
    </source>
</evidence>
<dbReference type="Gene3D" id="1.10.600.10">
    <property type="entry name" value="Farnesyl Diphosphate Synthase"/>
    <property type="match status" value="1"/>
</dbReference>
<evidence type="ECO:0000256" key="4">
    <source>
        <dbReference type="ARBA" id="ARBA00022723"/>
    </source>
</evidence>
<dbReference type="OrthoDB" id="9805316at2"/>
<keyword evidence="8" id="KW-1185">Reference proteome</keyword>
<comment type="similarity">
    <text evidence="2 6">Belongs to the FPP/GGPP synthase family.</text>
</comment>
<dbReference type="AlphaFoldDB" id="I0IGH2"/>
<organism evidence="7 8">
    <name type="scientific">Phycisphaera mikurensis (strain NBRC 102666 / KCTC 22515 / FYK2301M01)</name>
    <dbReference type="NCBI Taxonomy" id="1142394"/>
    <lineage>
        <taxon>Bacteria</taxon>
        <taxon>Pseudomonadati</taxon>
        <taxon>Planctomycetota</taxon>
        <taxon>Phycisphaerae</taxon>
        <taxon>Phycisphaerales</taxon>
        <taxon>Phycisphaeraceae</taxon>
        <taxon>Phycisphaera</taxon>
    </lineage>
</organism>
<keyword evidence="5" id="KW-0460">Magnesium</keyword>
<evidence type="ECO:0000256" key="6">
    <source>
        <dbReference type="RuleBase" id="RU004466"/>
    </source>
</evidence>
<dbReference type="STRING" id="1142394.PSMK_22010"/>
<dbReference type="InterPro" id="IPR033749">
    <property type="entry name" value="Polyprenyl_synt_CS"/>
</dbReference>
<accession>I0IGH2</accession>
<comment type="cofactor">
    <cofactor evidence="1">
        <name>Mg(2+)</name>
        <dbReference type="ChEBI" id="CHEBI:18420"/>
    </cofactor>
</comment>
<dbReference type="PROSITE" id="PS00444">
    <property type="entry name" value="POLYPRENYL_SYNTHASE_2"/>
    <property type="match status" value="1"/>
</dbReference>
<protein>
    <submittedName>
        <fullName evidence="7">Putative polyprenyl diphosphate synthase</fullName>
        <ecNumber evidence="7">2.5.1.-</ecNumber>
    </submittedName>
</protein>
<keyword evidence="4" id="KW-0479">Metal-binding</keyword>
<dbReference type="PANTHER" id="PTHR12001:SF69">
    <property type="entry name" value="ALL TRANS-POLYPRENYL-DIPHOSPHATE SYNTHASE PDSS1"/>
    <property type="match status" value="1"/>
</dbReference>
<dbReference type="KEGG" id="phm:PSMK_22010"/>
<dbReference type="GO" id="GO:0046872">
    <property type="term" value="F:metal ion binding"/>
    <property type="evidence" value="ECO:0007669"/>
    <property type="project" value="UniProtKB-KW"/>
</dbReference>
<evidence type="ECO:0000256" key="1">
    <source>
        <dbReference type="ARBA" id="ARBA00001946"/>
    </source>
</evidence>
<dbReference type="EMBL" id="AP012338">
    <property type="protein sequence ID" value="BAM04360.1"/>
    <property type="molecule type" value="Genomic_DNA"/>
</dbReference>
<dbReference type="PANTHER" id="PTHR12001">
    <property type="entry name" value="GERANYLGERANYL PYROPHOSPHATE SYNTHASE"/>
    <property type="match status" value="1"/>
</dbReference>